<gene>
    <name evidence="7" type="ORF">AM506_05825</name>
</gene>
<protein>
    <recommendedName>
        <fullName evidence="9">Aromatic acid exporter family protein</fullName>
    </recommendedName>
</protein>
<comment type="subcellular location">
    <subcellularLocation>
        <location evidence="1">Cell membrane</location>
        <topology evidence="1">Multi-pass membrane protein</topology>
    </subcellularLocation>
</comment>
<dbReference type="Proteomes" id="UP000050398">
    <property type="component" value="Unassembled WGS sequence"/>
</dbReference>
<name>A0A0P6W4Q2_9BACI</name>
<feature type="transmembrane region" description="Helical" evidence="6">
    <location>
        <begin position="85"/>
        <end position="115"/>
    </location>
</feature>
<evidence type="ECO:0000256" key="3">
    <source>
        <dbReference type="ARBA" id="ARBA00022692"/>
    </source>
</evidence>
<dbReference type="OrthoDB" id="2690036at2"/>
<evidence type="ECO:0000256" key="4">
    <source>
        <dbReference type="ARBA" id="ARBA00022989"/>
    </source>
</evidence>
<dbReference type="PATRIC" id="fig|218284.4.peg.2285"/>
<dbReference type="GO" id="GO:0005886">
    <property type="term" value="C:plasma membrane"/>
    <property type="evidence" value="ECO:0007669"/>
    <property type="project" value="UniProtKB-SubCell"/>
</dbReference>
<evidence type="ECO:0008006" key="9">
    <source>
        <dbReference type="Google" id="ProtNLM"/>
    </source>
</evidence>
<dbReference type="AlphaFoldDB" id="A0A0P6W4Q2"/>
<evidence type="ECO:0000313" key="7">
    <source>
        <dbReference type="EMBL" id="KPL60630.1"/>
    </source>
</evidence>
<evidence type="ECO:0000256" key="6">
    <source>
        <dbReference type="SAM" id="Phobius"/>
    </source>
</evidence>
<accession>A0A0P6W4Q2</accession>
<reference evidence="7 8" key="1">
    <citation type="submission" date="2015-08" db="EMBL/GenBank/DDBJ databases">
        <title>Draft Genome Sequence of Bacillus vietnamensis UCD-SED5.</title>
        <authorList>
            <person name="Lee R.D."/>
            <person name="Jospin G."/>
            <person name="Lang J.M."/>
            <person name="Coil D.A."/>
            <person name="Eisen J.A."/>
        </authorList>
    </citation>
    <scope>NUCLEOTIDE SEQUENCE [LARGE SCALE GENOMIC DNA]</scope>
    <source>
        <strain evidence="7 8">UCD-SED5</strain>
    </source>
</reference>
<keyword evidence="3 6" id="KW-0812">Transmembrane</keyword>
<evidence type="ECO:0000256" key="5">
    <source>
        <dbReference type="ARBA" id="ARBA00023136"/>
    </source>
</evidence>
<keyword evidence="5 6" id="KW-0472">Membrane</keyword>
<evidence type="ECO:0000256" key="2">
    <source>
        <dbReference type="ARBA" id="ARBA00022475"/>
    </source>
</evidence>
<feature type="transmembrane region" description="Helical" evidence="6">
    <location>
        <begin position="58"/>
        <end position="79"/>
    </location>
</feature>
<dbReference type="eggNOG" id="COG4129">
    <property type="taxonomic scope" value="Bacteria"/>
</dbReference>
<dbReference type="EMBL" id="LIXZ01000003">
    <property type="protein sequence ID" value="KPL60630.1"/>
    <property type="molecule type" value="Genomic_DNA"/>
</dbReference>
<evidence type="ECO:0000256" key="1">
    <source>
        <dbReference type="ARBA" id="ARBA00004651"/>
    </source>
</evidence>
<comment type="caution">
    <text evidence="7">The sequence shown here is derived from an EMBL/GenBank/DDBJ whole genome shotgun (WGS) entry which is preliminary data.</text>
</comment>
<feature type="transmembrane region" description="Helical" evidence="6">
    <location>
        <begin position="20"/>
        <end position="46"/>
    </location>
</feature>
<dbReference type="Pfam" id="PF06081">
    <property type="entry name" value="ArAE_1"/>
    <property type="match status" value="1"/>
</dbReference>
<organism evidence="7 8">
    <name type="scientific">Rossellomorea vietnamensis</name>
    <dbReference type="NCBI Taxonomy" id="218284"/>
    <lineage>
        <taxon>Bacteria</taxon>
        <taxon>Bacillati</taxon>
        <taxon>Bacillota</taxon>
        <taxon>Bacilli</taxon>
        <taxon>Bacillales</taxon>
        <taxon>Bacillaceae</taxon>
        <taxon>Rossellomorea</taxon>
    </lineage>
</organism>
<sequence length="357" mass="41102">MGFLKKFQFVGGRIAKTGLAVFLTALVCELLNWPATFAVITAIVTIEPTAANSIKKAYVRFPASAIGALFAVIITHTLGDHAITYALVALLTIITCHKLHLGAGILVATLTGIAMIPTIHDHYVATFFIRLGTTTIGLIVSTLVNLWILPPKYSNTISTNIHNLYFKTGNLLERRGSEVLQNHSLHRETKLIFNDILREIESTDTLCEYQKEEWKLHRSNRQEMRCFHYEYKKLNILRQILFHIGNIIYLPVHYSFSEEEKERIMDATLSLKGIMHQPSFEIPDHHFILMKNLLEEFWEDQEGLHMKPFQSMKHHFSCETIMLYELLSIHDLIEELSEIHILEEQHRNVLEKALYPE</sequence>
<keyword evidence="2" id="KW-1003">Cell membrane</keyword>
<evidence type="ECO:0000313" key="8">
    <source>
        <dbReference type="Proteomes" id="UP000050398"/>
    </source>
</evidence>
<keyword evidence="4 6" id="KW-1133">Transmembrane helix</keyword>
<proteinExistence type="predicted"/>
<dbReference type="InterPro" id="IPR010343">
    <property type="entry name" value="ArAE_1"/>
</dbReference>
<feature type="transmembrane region" description="Helical" evidence="6">
    <location>
        <begin position="127"/>
        <end position="149"/>
    </location>
</feature>
<dbReference type="RefSeq" id="WP_060671545.1">
    <property type="nucleotide sequence ID" value="NZ_LIXZ01000003.1"/>
</dbReference>